<keyword evidence="4" id="KW-1185">Reference proteome</keyword>
<dbReference type="FunCoup" id="A0A163K080">
    <property type="interactions" value="739"/>
</dbReference>
<protein>
    <submittedName>
        <fullName evidence="3">Uncharacterized protein</fullName>
    </submittedName>
</protein>
<reference evidence="3" key="1">
    <citation type="submission" date="2016-04" db="EMBL/GenBank/DDBJ databases">
        <authorList>
            <person name="Evans L.H."/>
            <person name="Alamgir A."/>
            <person name="Owens N."/>
            <person name="Weber N.D."/>
            <person name="Virtaneva K."/>
            <person name="Barbian K."/>
            <person name="Babar A."/>
            <person name="Rosenke K."/>
        </authorList>
    </citation>
    <scope>NUCLEOTIDE SEQUENCE [LARGE SCALE GENOMIC DNA]</scope>
    <source>
        <strain evidence="3">CBS 101.48</strain>
    </source>
</reference>
<organism evidence="3">
    <name type="scientific">Absidia glauca</name>
    <name type="common">Pin mould</name>
    <dbReference type="NCBI Taxonomy" id="4829"/>
    <lineage>
        <taxon>Eukaryota</taxon>
        <taxon>Fungi</taxon>
        <taxon>Fungi incertae sedis</taxon>
        <taxon>Mucoromycota</taxon>
        <taxon>Mucoromycotina</taxon>
        <taxon>Mucoromycetes</taxon>
        <taxon>Mucorales</taxon>
        <taxon>Cunninghamellaceae</taxon>
        <taxon>Absidia</taxon>
    </lineage>
</organism>
<name>A0A163K080_ABSGL</name>
<evidence type="ECO:0000313" key="4">
    <source>
        <dbReference type="Proteomes" id="UP000078561"/>
    </source>
</evidence>
<dbReference type="OrthoDB" id="360540at2759"/>
<gene>
    <name evidence="3" type="primary">ABSGL_10211.1 scaffold 11805</name>
</gene>
<dbReference type="AlphaFoldDB" id="A0A163K080"/>
<dbReference type="GO" id="GO:0005737">
    <property type="term" value="C:cytoplasm"/>
    <property type="evidence" value="ECO:0007669"/>
    <property type="project" value="TreeGrafter"/>
</dbReference>
<dbReference type="PANTHER" id="PTHR15323">
    <property type="entry name" value="D123 PROTEIN"/>
    <property type="match status" value="1"/>
</dbReference>
<sequence>MPVPTQSVSSSSSSFSSAADPATDASAPVSRQDILNCSFSSWYDRLRSVTFKSKVIPLPSDFIQYLNADGIYLPSDGQPQAAATIEELDSSTDDQDDNNDSQADQDENLPHFPMIEQAIRQAVDEFGGAVFPKLNWSSPRDAAWIATTQSLKCTSPFDVYLLLKSSDFINHDLNHAFDLCHPSQPDDITYDLVLRKWHDLQPSLEFRCFVKEKELIGISQRDLTFYAFLVDIQQELETKIYQFFEDHIRDNFSSTNYVFDVYIQQDRQKVWLVDFNPFAETTDGLLYEWDELLAFDVDKDESEFRIINSTPEANALACNAPRFAANMVPKDVIDLSDGRSIAEFAEEFQRAMTLSATPHDDHDSSDSD</sequence>
<feature type="compositionally biased region" description="Acidic residues" evidence="2">
    <location>
        <begin position="87"/>
        <end position="107"/>
    </location>
</feature>
<dbReference type="OMA" id="SGVIMEM"/>
<feature type="region of interest" description="Disordered" evidence="2">
    <location>
        <begin position="1"/>
        <end position="30"/>
    </location>
</feature>
<dbReference type="EMBL" id="LT554358">
    <property type="protein sequence ID" value="SAM04351.1"/>
    <property type="molecule type" value="Genomic_DNA"/>
</dbReference>
<proteinExistence type="inferred from homology"/>
<evidence type="ECO:0000256" key="2">
    <source>
        <dbReference type="SAM" id="MobiDB-lite"/>
    </source>
</evidence>
<dbReference type="Pfam" id="PF07065">
    <property type="entry name" value="D123"/>
    <property type="match status" value="1"/>
</dbReference>
<comment type="similarity">
    <text evidence="1">Belongs to the CDC123 family.</text>
</comment>
<accession>A0A163K080</accession>
<dbReference type="PANTHER" id="PTHR15323:SF6">
    <property type="entry name" value="CELL DIVISION CYCLE PROTEIN 123 HOMOLOG"/>
    <property type="match status" value="1"/>
</dbReference>
<feature type="compositionally biased region" description="Low complexity" evidence="2">
    <location>
        <begin position="7"/>
        <end position="30"/>
    </location>
</feature>
<feature type="region of interest" description="Disordered" evidence="2">
    <location>
        <begin position="87"/>
        <end position="109"/>
    </location>
</feature>
<evidence type="ECO:0000313" key="3">
    <source>
        <dbReference type="EMBL" id="SAM04351.1"/>
    </source>
</evidence>
<dbReference type="InterPro" id="IPR009772">
    <property type="entry name" value="CDC123"/>
</dbReference>
<dbReference type="InParanoid" id="A0A163K080"/>
<dbReference type="Proteomes" id="UP000078561">
    <property type="component" value="Unassembled WGS sequence"/>
</dbReference>
<dbReference type="STRING" id="4829.A0A163K080"/>
<evidence type="ECO:0000256" key="1">
    <source>
        <dbReference type="ARBA" id="ARBA00011047"/>
    </source>
</evidence>